<evidence type="ECO:0000313" key="5">
    <source>
        <dbReference type="EMBL" id="MBF6227116.1"/>
    </source>
</evidence>
<dbReference type="Gene3D" id="3.40.1030.10">
    <property type="entry name" value="Nucleoside phosphorylase/phosphoribosyltransferase catalytic domain"/>
    <property type="match status" value="1"/>
</dbReference>
<dbReference type="GO" id="GO:0009032">
    <property type="term" value="F:thymidine phosphorylase activity"/>
    <property type="evidence" value="ECO:0007669"/>
    <property type="project" value="UniProtKB-EC"/>
</dbReference>
<comment type="similarity">
    <text evidence="1">Belongs to the thymidine/pyrimidine-nucleoside phosphorylase family.</text>
</comment>
<evidence type="ECO:0000259" key="4">
    <source>
        <dbReference type="SMART" id="SM00941"/>
    </source>
</evidence>
<accession>A0ABS0C9S4</accession>
<evidence type="ECO:0000256" key="1">
    <source>
        <dbReference type="ARBA" id="ARBA00006915"/>
    </source>
</evidence>
<dbReference type="SUPFAM" id="SSF47648">
    <property type="entry name" value="Nucleoside phosphorylase/phosphoribosyltransferase N-terminal domain"/>
    <property type="match status" value="1"/>
</dbReference>
<keyword evidence="3 5" id="KW-0808">Transferase</keyword>
<dbReference type="InterPro" id="IPR000053">
    <property type="entry name" value="Thymidine/pyrmidine_PPase"/>
</dbReference>
<dbReference type="EMBL" id="JADLRE010000014">
    <property type="protein sequence ID" value="MBF6227116.1"/>
    <property type="molecule type" value="Genomic_DNA"/>
</dbReference>
<reference evidence="5 6" key="1">
    <citation type="submission" date="2020-10" db="EMBL/GenBank/DDBJ databases">
        <title>Identification of Nocardia species via Next-generation sequencing and recognition of intraspecies genetic diversity.</title>
        <authorList>
            <person name="Li P."/>
            <person name="Li P."/>
            <person name="Lu B."/>
        </authorList>
    </citation>
    <scope>NUCLEOTIDE SEQUENCE [LARGE SCALE GENOMIC DNA]</scope>
    <source>
        <strain evidence="5 6">N-11</strain>
    </source>
</reference>
<name>A0ABS0C9S4_9NOCA</name>
<dbReference type="SUPFAM" id="SSF54680">
    <property type="entry name" value="Pyrimidine nucleoside phosphorylase C-terminal domain"/>
    <property type="match status" value="1"/>
</dbReference>
<evidence type="ECO:0000256" key="3">
    <source>
        <dbReference type="ARBA" id="ARBA00022679"/>
    </source>
</evidence>
<dbReference type="Proteomes" id="UP000807309">
    <property type="component" value="Unassembled WGS sequence"/>
</dbReference>
<dbReference type="Gene3D" id="3.90.1170.30">
    <property type="entry name" value="Pyrimidine nucleoside phosphorylase-like, C-terminal domain"/>
    <property type="match status" value="1"/>
</dbReference>
<organism evidence="5 6">
    <name type="scientific">Nocardia abscessus</name>
    <dbReference type="NCBI Taxonomy" id="120957"/>
    <lineage>
        <taxon>Bacteria</taxon>
        <taxon>Bacillati</taxon>
        <taxon>Actinomycetota</taxon>
        <taxon>Actinomycetes</taxon>
        <taxon>Mycobacteriales</taxon>
        <taxon>Nocardiaceae</taxon>
        <taxon>Nocardia</taxon>
    </lineage>
</organism>
<sequence>MNSAATLLQQRRARGIEFTQEQFAALLAPGTPDAVVAALLTTLAMSGHSDSEAAALTQAYVASGRQVTWPDATQVVDKHSTGCVGDDVSIVLAPLLAANGLRVAKITGSALRHCGGTLDKLRCIPGLRLDLTVAEFVGCVETVGFCVAGQSPELVPADGRTYALRERTGTVDVAALIAASIMSKKLATGAATIALEVKYGPGALVATEADADELVRLMRAIGESAGRRMLMSTCDASQPLAPAAGPLLELREAVAVLRGGGSLVLREHVTGLAEQILHAVPAPDSAKPARTRVDDALNSGGAYEMFCHYVDHLGGNVEWLDNSLETTRASTVVTSYALRAAVYMGIDARPVGEAAQTLAALDATCGVRILAEPGQPVSAGQPVLEIHAPDLVSGHAHADVLGRHCHFHD</sequence>
<evidence type="ECO:0000256" key="2">
    <source>
        <dbReference type="ARBA" id="ARBA00022676"/>
    </source>
</evidence>
<dbReference type="InterPro" id="IPR013102">
    <property type="entry name" value="PYNP_C"/>
</dbReference>
<comment type="caution">
    <text evidence="5">The sequence shown here is derived from an EMBL/GenBank/DDBJ whole genome shotgun (WGS) entry which is preliminary data.</text>
</comment>
<dbReference type="SMART" id="SM00941">
    <property type="entry name" value="PYNP_C"/>
    <property type="match status" value="1"/>
</dbReference>
<keyword evidence="2 5" id="KW-0328">Glycosyltransferase</keyword>
<dbReference type="InterPro" id="IPR036320">
    <property type="entry name" value="Glycosyl_Trfase_fam3_N_dom_sf"/>
</dbReference>
<dbReference type="InterPro" id="IPR035902">
    <property type="entry name" value="Nuc_phospho_transferase"/>
</dbReference>
<dbReference type="SUPFAM" id="SSF52418">
    <property type="entry name" value="Nucleoside phosphorylase/phosphoribosyltransferase catalytic domain"/>
    <property type="match status" value="1"/>
</dbReference>
<keyword evidence="6" id="KW-1185">Reference proteome</keyword>
<dbReference type="InterPro" id="IPR000312">
    <property type="entry name" value="Glycosyl_Trfase_fam3"/>
</dbReference>
<dbReference type="RefSeq" id="WP_195034165.1">
    <property type="nucleotide sequence ID" value="NZ_JADLRE010000014.1"/>
</dbReference>
<dbReference type="PANTHER" id="PTHR10515">
    <property type="entry name" value="THYMIDINE PHOSPHORYLASE"/>
    <property type="match status" value="1"/>
</dbReference>
<dbReference type="EC" id="2.4.2.4" evidence="5"/>
<feature type="domain" description="Pyrimidine nucleoside phosphorylase C-terminal" evidence="4">
    <location>
        <begin position="342"/>
        <end position="408"/>
    </location>
</feature>
<protein>
    <submittedName>
        <fullName evidence="5">Thymidine phosphorylase</fullName>
        <ecNumber evidence="5">2.4.2.4</ecNumber>
    </submittedName>
</protein>
<dbReference type="Pfam" id="PF00591">
    <property type="entry name" value="Glycos_transf_3"/>
    <property type="match status" value="1"/>
</dbReference>
<proteinExistence type="inferred from homology"/>
<gene>
    <name evidence="5" type="ORF">IU470_18645</name>
</gene>
<dbReference type="PANTHER" id="PTHR10515:SF0">
    <property type="entry name" value="THYMIDINE PHOSPHORYLASE"/>
    <property type="match status" value="1"/>
</dbReference>
<dbReference type="NCBIfam" id="NF004490">
    <property type="entry name" value="PRK05820.1"/>
    <property type="match status" value="1"/>
</dbReference>
<evidence type="ECO:0000313" key="6">
    <source>
        <dbReference type="Proteomes" id="UP000807309"/>
    </source>
</evidence>
<dbReference type="InterPro" id="IPR036566">
    <property type="entry name" value="PYNP-like_C_sf"/>
</dbReference>